<accession>A0A9Q4CMY4</accession>
<dbReference type="InterPro" id="IPR050263">
    <property type="entry name" value="Bact_Fimbrial_Adh_Pro"/>
</dbReference>
<evidence type="ECO:0000313" key="6">
    <source>
        <dbReference type="EMBL" id="MCY0788386.1"/>
    </source>
</evidence>
<comment type="similarity">
    <text evidence="2">Belongs to the fimbrial protein family.</text>
</comment>
<dbReference type="PANTHER" id="PTHR33420:SF3">
    <property type="entry name" value="FIMBRIAL SUBUNIT ELFA"/>
    <property type="match status" value="1"/>
</dbReference>
<evidence type="ECO:0000313" key="7">
    <source>
        <dbReference type="Proteomes" id="UP001076655"/>
    </source>
</evidence>
<dbReference type="InterPro" id="IPR008966">
    <property type="entry name" value="Adhesion_dom_sf"/>
</dbReference>
<gene>
    <name evidence="6" type="ORF">N0392_01610</name>
</gene>
<dbReference type="AlphaFoldDB" id="A0A9Q4CMY4"/>
<keyword evidence="3" id="KW-0732">Signal</keyword>
<name>A0A9Q4CMY4_MORMO</name>
<evidence type="ECO:0000256" key="1">
    <source>
        <dbReference type="ARBA" id="ARBA00004561"/>
    </source>
</evidence>
<comment type="subcellular location">
    <subcellularLocation>
        <location evidence="1">Fimbrium</location>
    </subcellularLocation>
</comment>
<dbReference type="GO" id="GO:0009289">
    <property type="term" value="C:pilus"/>
    <property type="evidence" value="ECO:0007669"/>
    <property type="project" value="UniProtKB-SubCell"/>
</dbReference>
<dbReference type="Proteomes" id="UP001076655">
    <property type="component" value="Unassembled WGS sequence"/>
</dbReference>
<dbReference type="GO" id="GO:0043709">
    <property type="term" value="P:cell adhesion involved in single-species biofilm formation"/>
    <property type="evidence" value="ECO:0007669"/>
    <property type="project" value="TreeGrafter"/>
</dbReference>
<dbReference type="InterPro" id="IPR036937">
    <property type="entry name" value="Adhesion_dom_fimbrial_sf"/>
</dbReference>
<evidence type="ECO:0000259" key="5">
    <source>
        <dbReference type="Pfam" id="PF00419"/>
    </source>
</evidence>
<feature type="domain" description="Fimbrial-type adhesion" evidence="5">
    <location>
        <begin position="97"/>
        <end position="232"/>
    </location>
</feature>
<dbReference type="RefSeq" id="WP_187161542.1">
    <property type="nucleotide sequence ID" value="NZ_CP172114.1"/>
</dbReference>
<dbReference type="Gene3D" id="2.60.40.1090">
    <property type="entry name" value="Fimbrial-type adhesion domain"/>
    <property type="match status" value="1"/>
</dbReference>
<evidence type="ECO:0000256" key="2">
    <source>
        <dbReference type="ARBA" id="ARBA00006671"/>
    </source>
</evidence>
<evidence type="ECO:0000256" key="3">
    <source>
        <dbReference type="ARBA" id="ARBA00022729"/>
    </source>
</evidence>
<dbReference type="PANTHER" id="PTHR33420">
    <property type="entry name" value="FIMBRIAL SUBUNIT ELFA-RELATED"/>
    <property type="match status" value="1"/>
</dbReference>
<keyword evidence="4" id="KW-0281">Fimbrium</keyword>
<proteinExistence type="inferred from homology"/>
<protein>
    <recommendedName>
        <fullName evidence="5">Fimbrial-type adhesion domain-containing protein</fullName>
    </recommendedName>
</protein>
<reference evidence="6" key="1">
    <citation type="submission" date="2022-08" db="EMBL/GenBank/DDBJ databases">
        <authorList>
            <person name="Dale J.L."/>
        </authorList>
    </citation>
    <scope>NUCLEOTIDE SEQUENCE</scope>
    <source>
        <strain evidence="6">2022EL-00758</strain>
    </source>
</reference>
<sequence>MANEPRSNAPARHFKDINGVPVYYLNDEYAYSIQSDKNVSFTAQGEKLSVTGQLPGSVMTIYAVTDNPRPLSLSSAQIGSIKNSHNETVMRLMLSANIDPADNCVINNKNVYFKFSAIDTSELPANTGLTSFSADNTLSLSCTDSRINKTVTMKLNSTSDYADPGQSIIASDNPGIGFMLFSNGKQITHQTETELGDMTNHFEPQLVARLYKLTRDITPGAFKGSVEYTLKFN</sequence>
<dbReference type="SUPFAM" id="SSF49401">
    <property type="entry name" value="Bacterial adhesins"/>
    <property type="match status" value="1"/>
</dbReference>
<comment type="caution">
    <text evidence="6">The sequence shown here is derived from an EMBL/GenBank/DDBJ whole genome shotgun (WGS) entry which is preliminary data.</text>
</comment>
<dbReference type="EMBL" id="JAPNMI010000001">
    <property type="protein sequence ID" value="MCY0788386.1"/>
    <property type="molecule type" value="Genomic_DNA"/>
</dbReference>
<dbReference type="InterPro" id="IPR000259">
    <property type="entry name" value="Adhesion_dom_fimbrial"/>
</dbReference>
<evidence type="ECO:0000256" key="4">
    <source>
        <dbReference type="ARBA" id="ARBA00023263"/>
    </source>
</evidence>
<organism evidence="6 7">
    <name type="scientific">Morganella morganii</name>
    <name type="common">Proteus morganii</name>
    <dbReference type="NCBI Taxonomy" id="582"/>
    <lineage>
        <taxon>Bacteria</taxon>
        <taxon>Pseudomonadati</taxon>
        <taxon>Pseudomonadota</taxon>
        <taxon>Gammaproteobacteria</taxon>
        <taxon>Enterobacterales</taxon>
        <taxon>Morganellaceae</taxon>
        <taxon>Morganella</taxon>
    </lineage>
</organism>
<dbReference type="Pfam" id="PF00419">
    <property type="entry name" value="Fimbrial"/>
    <property type="match status" value="1"/>
</dbReference>